<protein>
    <submittedName>
        <fullName evidence="1">Uncharacterized protein</fullName>
    </submittedName>
</protein>
<comment type="caution">
    <text evidence="1">The sequence shown here is derived from an EMBL/GenBank/DDBJ whole genome shotgun (WGS) entry which is preliminary data.</text>
</comment>
<organism evidence="1 2">
    <name type="scientific">Collinsella aerofaciens (strain ATCC 25986 / DSM 3979 / JCM 10188 / KCTC 3647 / NCTC 11838 / VPI 1003)</name>
    <dbReference type="NCBI Taxonomy" id="411903"/>
    <lineage>
        <taxon>Bacteria</taxon>
        <taxon>Bacillati</taxon>
        <taxon>Actinomycetota</taxon>
        <taxon>Coriobacteriia</taxon>
        <taxon>Coriobacteriales</taxon>
        <taxon>Coriobacteriaceae</taxon>
        <taxon>Collinsella</taxon>
    </lineage>
</organism>
<gene>
    <name evidence="1" type="ORF">COLAER_02035</name>
</gene>
<name>A4EC54_COLAA</name>
<dbReference type="AlphaFoldDB" id="A4EC54"/>
<accession>A4EC54</accession>
<evidence type="ECO:0000313" key="2">
    <source>
        <dbReference type="Proteomes" id="UP000002979"/>
    </source>
</evidence>
<sequence length="148" mass="15563">MLKMCAVLALQSNLVIVDQTDASCHLGFSNLVAERLLVTGLVVRDVAVDNLVHSHRDGVGTGKPDGDVIDILDGKHAVVLATQHAIDIAGALGGKRSEQEAVVIGLLQKIVNARLYNGHGPQILSCISRTRTSSSVARSRSSLTTTSS</sequence>
<evidence type="ECO:0000313" key="1">
    <source>
        <dbReference type="EMBL" id="EBA38756.1"/>
    </source>
</evidence>
<dbReference type="Proteomes" id="UP000002979">
    <property type="component" value="Unassembled WGS sequence"/>
</dbReference>
<reference evidence="1 2" key="2">
    <citation type="submission" date="2007-04" db="EMBL/GenBank/DDBJ databases">
        <authorList>
            <person name="Fulton L."/>
            <person name="Clifton S."/>
            <person name="Fulton B."/>
            <person name="Xu J."/>
            <person name="Minx P."/>
            <person name="Mardis E.R."/>
            <person name="Wilson R.K."/>
        </authorList>
    </citation>
    <scope>NUCLEOTIDE SEQUENCE [LARGE SCALE GENOMIC DNA]</scope>
    <source>
        <strain evidence="2">ATCC 25986 / DSM 3979 / JCM 10188 / KCTC 3647 / NCTC 11838 / VPI 1003</strain>
    </source>
</reference>
<dbReference type="EMBL" id="AAVN02000010">
    <property type="protein sequence ID" value="EBA38756.1"/>
    <property type="molecule type" value="Genomic_DNA"/>
</dbReference>
<reference evidence="1 2" key="1">
    <citation type="submission" date="2007-01" db="EMBL/GenBank/DDBJ databases">
        <title>Draft genome sequence of Collinsella aerofaciens (ATCC 25986).</title>
        <authorList>
            <person name="Sudarsanam P."/>
            <person name="Ley R."/>
            <person name="Guruge J."/>
            <person name="Turnbaugh P.J."/>
            <person name="Mahowald M."/>
            <person name="Liep D."/>
            <person name="Gordon J."/>
        </authorList>
    </citation>
    <scope>NUCLEOTIDE SEQUENCE [LARGE SCALE GENOMIC DNA]</scope>
    <source>
        <strain evidence="2">ATCC 25986 / DSM 3979 / JCM 10188 / KCTC 3647 / NCTC 11838 / VPI 1003</strain>
    </source>
</reference>
<proteinExistence type="predicted"/>